<dbReference type="SUPFAM" id="SSF103473">
    <property type="entry name" value="MFS general substrate transporter"/>
    <property type="match status" value="1"/>
</dbReference>
<feature type="transmembrane region" description="Helical" evidence="6">
    <location>
        <begin position="77"/>
        <end position="99"/>
    </location>
</feature>
<proteinExistence type="predicted"/>
<evidence type="ECO:0000259" key="7">
    <source>
        <dbReference type="PROSITE" id="PS50850"/>
    </source>
</evidence>
<accession>A0ABX3A501</accession>
<evidence type="ECO:0000256" key="3">
    <source>
        <dbReference type="ARBA" id="ARBA00022692"/>
    </source>
</evidence>
<evidence type="ECO:0000256" key="4">
    <source>
        <dbReference type="ARBA" id="ARBA00022989"/>
    </source>
</evidence>
<dbReference type="EMBL" id="MDTU01000001">
    <property type="protein sequence ID" value="ODN43939.1"/>
    <property type="molecule type" value="Genomic_DNA"/>
</dbReference>
<evidence type="ECO:0000313" key="8">
    <source>
        <dbReference type="EMBL" id="ODN43939.1"/>
    </source>
</evidence>
<name>A0ABX3A501_9GAMM</name>
<evidence type="ECO:0000256" key="6">
    <source>
        <dbReference type="SAM" id="Phobius"/>
    </source>
</evidence>
<comment type="subcellular location">
    <subcellularLocation>
        <location evidence="1">Membrane</location>
        <topology evidence="1">Multi-pass membrane protein</topology>
    </subcellularLocation>
</comment>
<keyword evidence="5 6" id="KW-0472">Membrane</keyword>
<evidence type="ECO:0000256" key="1">
    <source>
        <dbReference type="ARBA" id="ARBA00004141"/>
    </source>
</evidence>
<dbReference type="PROSITE" id="PS50850">
    <property type="entry name" value="MFS"/>
    <property type="match status" value="1"/>
</dbReference>
<evidence type="ECO:0000256" key="5">
    <source>
        <dbReference type="ARBA" id="ARBA00023136"/>
    </source>
</evidence>
<keyword evidence="4 6" id="KW-1133">Transmembrane helix</keyword>
<evidence type="ECO:0000256" key="2">
    <source>
        <dbReference type="ARBA" id="ARBA00022448"/>
    </source>
</evidence>
<gene>
    <name evidence="8" type="ORF">BGC07_14915</name>
</gene>
<dbReference type="Pfam" id="PF07690">
    <property type="entry name" value="MFS_1"/>
    <property type="match status" value="1"/>
</dbReference>
<comment type="caution">
    <text evidence="8">The sequence shown here is derived from an EMBL/GenBank/DDBJ whole genome shotgun (WGS) entry which is preliminary data.</text>
</comment>
<dbReference type="PANTHER" id="PTHR42718">
    <property type="entry name" value="MAJOR FACILITATOR SUPERFAMILY MULTIDRUG TRANSPORTER MFSC"/>
    <property type="match status" value="1"/>
</dbReference>
<keyword evidence="9" id="KW-1185">Reference proteome</keyword>
<organism evidence="8 9">
    <name type="scientific">Piscirickettsia litoralis</name>
    <dbReference type="NCBI Taxonomy" id="1891921"/>
    <lineage>
        <taxon>Bacteria</taxon>
        <taxon>Pseudomonadati</taxon>
        <taxon>Pseudomonadota</taxon>
        <taxon>Gammaproteobacteria</taxon>
        <taxon>Thiotrichales</taxon>
        <taxon>Piscirickettsiaceae</taxon>
        <taxon>Piscirickettsia</taxon>
    </lineage>
</organism>
<dbReference type="PANTHER" id="PTHR42718:SF9">
    <property type="entry name" value="MAJOR FACILITATOR SUPERFAMILY MULTIDRUG TRANSPORTER MFSC"/>
    <property type="match status" value="1"/>
</dbReference>
<reference evidence="8 9" key="1">
    <citation type="submission" date="2016-08" db="EMBL/GenBank/DDBJ databases">
        <title>Draft genome sequence of Candidatus Piscirickettsia litoralis, from seawater.</title>
        <authorList>
            <person name="Wan X."/>
            <person name="Lee A.J."/>
            <person name="Hou S."/>
            <person name="Donachie S.P."/>
        </authorList>
    </citation>
    <scope>NUCLEOTIDE SEQUENCE [LARGE SCALE GENOMIC DNA]</scope>
    <source>
        <strain evidence="8 9">Y2</strain>
    </source>
</reference>
<keyword evidence="3 6" id="KW-0812">Transmembrane</keyword>
<feature type="transmembrane region" description="Helical" evidence="6">
    <location>
        <begin position="48"/>
        <end position="68"/>
    </location>
</feature>
<feature type="transmembrane region" description="Helical" evidence="6">
    <location>
        <begin position="7"/>
        <end position="28"/>
    </location>
</feature>
<dbReference type="InterPro" id="IPR011701">
    <property type="entry name" value="MFS"/>
</dbReference>
<dbReference type="Gene3D" id="1.20.1720.10">
    <property type="entry name" value="Multidrug resistance protein D"/>
    <property type="match status" value="1"/>
</dbReference>
<dbReference type="Proteomes" id="UP000094329">
    <property type="component" value="Unassembled WGS sequence"/>
</dbReference>
<feature type="transmembrane region" description="Helical" evidence="6">
    <location>
        <begin position="105"/>
        <end position="122"/>
    </location>
</feature>
<dbReference type="InterPro" id="IPR020846">
    <property type="entry name" value="MFS_dom"/>
</dbReference>
<keyword evidence="2" id="KW-0813">Transport</keyword>
<feature type="domain" description="Major facilitator superfamily (MFS) profile" evidence="7">
    <location>
        <begin position="8"/>
        <end position="168"/>
    </location>
</feature>
<feature type="transmembrane region" description="Helical" evidence="6">
    <location>
        <begin position="134"/>
        <end position="152"/>
    </location>
</feature>
<protein>
    <recommendedName>
        <fullName evidence="7">Major facilitator superfamily (MFS) profile domain-containing protein</fullName>
    </recommendedName>
</protein>
<sequence length="168" mass="18264">MLGRKAQFYLVISIATFLSMIFLDKTGLSVVISELSRSLHLTTSELQWVVNIYTLTLSMLLLICGYLSERLGVRRQYLYGVIIFLLASLLIAVCSSAWLIIVGRVIQGIGGSLAFATYLILISRYIPQDERGKVLGLCVGCGSVFLGIGPLIGGSFNSVSELAAAFFD</sequence>
<dbReference type="InterPro" id="IPR036259">
    <property type="entry name" value="MFS_trans_sf"/>
</dbReference>
<evidence type="ECO:0000313" key="9">
    <source>
        <dbReference type="Proteomes" id="UP000094329"/>
    </source>
</evidence>